<name>A0ABV5FXM8_9MICC</name>
<feature type="compositionally biased region" description="Basic and acidic residues" evidence="1">
    <location>
        <begin position="68"/>
        <end position="80"/>
    </location>
</feature>
<comment type="caution">
    <text evidence="2">The sequence shown here is derived from an EMBL/GenBank/DDBJ whole genome shotgun (WGS) entry which is preliminary data.</text>
</comment>
<keyword evidence="3" id="KW-1185">Reference proteome</keyword>
<accession>A0ABV5FXM8</accession>
<organism evidence="2 3">
    <name type="scientific">Citricoccus parietis</name>
    <dbReference type="NCBI Taxonomy" id="592307"/>
    <lineage>
        <taxon>Bacteria</taxon>
        <taxon>Bacillati</taxon>
        <taxon>Actinomycetota</taxon>
        <taxon>Actinomycetes</taxon>
        <taxon>Micrococcales</taxon>
        <taxon>Micrococcaceae</taxon>
        <taxon>Citricoccus</taxon>
    </lineage>
</organism>
<gene>
    <name evidence="2" type="ORF">ACFFX0_09625</name>
</gene>
<dbReference type="Proteomes" id="UP001589575">
    <property type="component" value="Unassembled WGS sequence"/>
</dbReference>
<reference evidence="2 3" key="1">
    <citation type="submission" date="2024-09" db="EMBL/GenBank/DDBJ databases">
        <authorList>
            <person name="Sun Q."/>
            <person name="Mori K."/>
        </authorList>
    </citation>
    <scope>NUCLEOTIDE SEQUENCE [LARGE SCALE GENOMIC DNA]</scope>
    <source>
        <strain evidence="2 3">CCM 7609</strain>
    </source>
</reference>
<proteinExistence type="predicted"/>
<evidence type="ECO:0000256" key="1">
    <source>
        <dbReference type="SAM" id="MobiDB-lite"/>
    </source>
</evidence>
<feature type="region of interest" description="Disordered" evidence="1">
    <location>
        <begin position="27"/>
        <end position="171"/>
    </location>
</feature>
<feature type="compositionally biased region" description="Basic and acidic residues" evidence="1">
    <location>
        <begin position="27"/>
        <end position="42"/>
    </location>
</feature>
<protein>
    <submittedName>
        <fullName evidence="2">Uncharacterized protein</fullName>
    </submittedName>
</protein>
<evidence type="ECO:0000313" key="3">
    <source>
        <dbReference type="Proteomes" id="UP001589575"/>
    </source>
</evidence>
<feature type="compositionally biased region" description="Basic and acidic residues" evidence="1">
    <location>
        <begin position="105"/>
        <end position="115"/>
    </location>
</feature>
<feature type="compositionally biased region" description="Pro residues" evidence="1">
    <location>
        <begin position="160"/>
        <end position="171"/>
    </location>
</feature>
<evidence type="ECO:0000313" key="2">
    <source>
        <dbReference type="EMBL" id="MFB9071444.1"/>
    </source>
</evidence>
<dbReference type="EMBL" id="JBHMFI010000001">
    <property type="protein sequence ID" value="MFB9071444.1"/>
    <property type="molecule type" value="Genomic_DNA"/>
</dbReference>
<sequence>MGPHRLEARERQVVRSLCDVQGHLGADEVGRRSGDLPEDCRRRPGSPGFVLGRNGPGQYRHLQAHGHALHEQRGREAGIREHHRQGVGQAPVDKAGVLHRRFDGRRRTGRDDAAGRGRSHRPVGALLSPWGHPGPQRRPETVGQTSRRRMISASTRPLPARAPVPPAGSPG</sequence>